<feature type="transmembrane region" description="Helical" evidence="1">
    <location>
        <begin position="248"/>
        <end position="270"/>
    </location>
</feature>
<evidence type="ECO:0008006" key="4">
    <source>
        <dbReference type="Google" id="ProtNLM"/>
    </source>
</evidence>
<feature type="transmembrane region" description="Helical" evidence="1">
    <location>
        <begin position="66"/>
        <end position="87"/>
    </location>
</feature>
<evidence type="ECO:0000313" key="3">
    <source>
        <dbReference type="Proteomes" id="UP001209570"/>
    </source>
</evidence>
<accession>A0AAD5L8N8</accession>
<dbReference type="Proteomes" id="UP001209570">
    <property type="component" value="Unassembled WGS sequence"/>
</dbReference>
<organism evidence="2 3">
    <name type="scientific">Pythium insidiosum</name>
    <name type="common">Pythiosis disease agent</name>
    <dbReference type="NCBI Taxonomy" id="114742"/>
    <lineage>
        <taxon>Eukaryota</taxon>
        <taxon>Sar</taxon>
        <taxon>Stramenopiles</taxon>
        <taxon>Oomycota</taxon>
        <taxon>Peronosporomycetes</taxon>
        <taxon>Pythiales</taxon>
        <taxon>Pythiaceae</taxon>
        <taxon>Pythium</taxon>
    </lineage>
</organism>
<keyword evidence="3" id="KW-1185">Reference proteome</keyword>
<gene>
    <name evidence="2" type="ORF">P43SY_011591</name>
</gene>
<comment type="caution">
    <text evidence="2">The sequence shown here is derived from an EMBL/GenBank/DDBJ whole genome shotgun (WGS) entry which is preliminary data.</text>
</comment>
<evidence type="ECO:0000256" key="1">
    <source>
        <dbReference type="SAM" id="Phobius"/>
    </source>
</evidence>
<feature type="transmembrane region" description="Helical" evidence="1">
    <location>
        <begin position="188"/>
        <end position="208"/>
    </location>
</feature>
<keyword evidence="1" id="KW-0812">Transmembrane</keyword>
<sequence>MVDLEKALSKAKSLRRPSSSKVLFRPSTAGVAHFVFYAPLFGIPFVARLLSISRHYDELAGKVEGLVFGGLQDLAIFLQALVIVRIVQASRDSLLSSSWMATKIRCDPPPETWRSWFLSAEGLVTATTHALTGAFLSVAFMWATLPCLIDLALQIQYLPRLNRGFVSMFLKYSEQFSSSVTETITPSAVFAVLMYSGWLVLWVALVLLDAVQAPRFESSLCVVRDTPARNPGSVPVTSIVMRSFASSVLVRTAVLSVMAFVFALHASVGLDGDGNDIRWLSNAMFLLQAENALRPPTATHATITVLDAPEEIHVEEPSPR</sequence>
<feature type="transmembrane region" description="Helical" evidence="1">
    <location>
        <begin position="123"/>
        <end position="143"/>
    </location>
</feature>
<keyword evidence="1" id="KW-1133">Transmembrane helix</keyword>
<name>A0AAD5L8N8_PYTIN</name>
<dbReference type="EMBL" id="JAKCXM010001534">
    <property type="protein sequence ID" value="KAJ0390874.1"/>
    <property type="molecule type" value="Genomic_DNA"/>
</dbReference>
<keyword evidence="1" id="KW-0472">Membrane</keyword>
<proteinExistence type="predicted"/>
<reference evidence="2" key="1">
    <citation type="submission" date="2021-12" db="EMBL/GenBank/DDBJ databases">
        <title>Prjna785345.</title>
        <authorList>
            <person name="Rujirawat T."/>
            <person name="Krajaejun T."/>
        </authorList>
    </citation>
    <scope>NUCLEOTIDE SEQUENCE</scope>
    <source>
        <strain evidence="2">Pi057C3</strain>
    </source>
</reference>
<feature type="transmembrane region" description="Helical" evidence="1">
    <location>
        <begin position="22"/>
        <end position="46"/>
    </location>
</feature>
<dbReference type="AlphaFoldDB" id="A0AAD5L8N8"/>
<protein>
    <recommendedName>
        <fullName evidence="4">Transmembrane protein</fullName>
    </recommendedName>
</protein>
<evidence type="ECO:0000313" key="2">
    <source>
        <dbReference type="EMBL" id="KAJ0390874.1"/>
    </source>
</evidence>